<dbReference type="InterPro" id="IPR029071">
    <property type="entry name" value="Ubiquitin-like_domsf"/>
</dbReference>
<dbReference type="SMART" id="SM00213">
    <property type="entry name" value="UBQ"/>
    <property type="match status" value="1"/>
</dbReference>
<dbReference type="AlphaFoldDB" id="A0AAV5AB37"/>
<dbReference type="Proteomes" id="UP001050691">
    <property type="component" value="Unassembled WGS sequence"/>
</dbReference>
<dbReference type="Pfam" id="PF00240">
    <property type="entry name" value="ubiquitin"/>
    <property type="match status" value="1"/>
</dbReference>
<gene>
    <name evidence="6" type="ORF">Clacol_004614</name>
</gene>
<evidence type="ECO:0000259" key="5">
    <source>
        <dbReference type="PROSITE" id="PS50053"/>
    </source>
</evidence>
<feature type="domain" description="Ubiquitin-like" evidence="5">
    <location>
        <begin position="10"/>
        <end position="74"/>
    </location>
</feature>
<dbReference type="PROSITE" id="PS50002">
    <property type="entry name" value="SH3"/>
    <property type="match status" value="1"/>
</dbReference>
<sequence>MTAPLPAYTIRIAIDSFKDKDSRAVYELPGGSSVTSLKAEIEATENIPVGHQRLVHNDLDLEDNESLDSLVLQDPCNTIVKLLQPRIYVHLERDTNESKPQVKTVDLSLDLADPIRTSLMWLTGSDGKTIDLSSAKLSVLGSKKRPSIRISDIDRSFLSYGILNGDVIDIVYKKSLDDPNQSTSSLDDLMPPKKRRRLSGSSNTNESISSSPFRDNIESKKRRGLSDSPKKSPRKLVRAKYSWDGETMTPTIKGLSLKRDALIEVSEVERHTTQPGWLYGFQVDRSEPLWKVFSSKKGYFPESFVYAVNEKGSEKHLETADTTFSDEIPSLPPFRFPPATGMEFHMPISDHGHSFLKLTANYHRISLPSDPTHVTFSLLCSTHDNRRVSSVSIFITIPESTVSKVEVCKNEAHEKEIQTDLEVAESREKTKHFDGANIGTHGTTVGFQGGISKKHSIDYVEKGIKISRRIVNVGISKKDTIFWKLKAPMTNLDGEGLNGEESITLILMKKPAKFKYECRVTHVKDGIKKTTERIFKN</sequence>
<dbReference type="Gene3D" id="3.10.20.90">
    <property type="entry name" value="Phosphatidylinositol 3-kinase Catalytic Subunit, Chain A, domain 1"/>
    <property type="match status" value="1"/>
</dbReference>
<evidence type="ECO:0000256" key="3">
    <source>
        <dbReference type="SAM" id="MobiDB-lite"/>
    </source>
</evidence>
<evidence type="ECO:0000259" key="4">
    <source>
        <dbReference type="PROSITE" id="PS50002"/>
    </source>
</evidence>
<proteinExistence type="predicted"/>
<feature type="region of interest" description="Disordered" evidence="3">
    <location>
        <begin position="178"/>
        <end position="238"/>
    </location>
</feature>
<dbReference type="CDD" id="cd17039">
    <property type="entry name" value="Ubl_ubiquitin_like"/>
    <property type="match status" value="1"/>
</dbReference>
<dbReference type="InterPro" id="IPR000626">
    <property type="entry name" value="Ubiquitin-like_dom"/>
</dbReference>
<accession>A0AAV5AB37</accession>
<feature type="compositionally biased region" description="Basic and acidic residues" evidence="3">
    <location>
        <begin position="215"/>
        <end position="230"/>
    </location>
</feature>
<reference evidence="6" key="1">
    <citation type="submission" date="2021-10" db="EMBL/GenBank/DDBJ databases">
        <title>De novo Genome Assembly of Clathrus columnatus (Basidiomycota, Fungi) Using Illumina and Nanopore Sequence Data.</title>
        <authorList>
            <person name="Ogiso-Tanaka E."/>
            <person name="Itagaki H."/>
            <person name="Hosoya T."/>
            <person name="Hosaka K."/>
        </authorList>
    </citation>
    <scope>NUCLEOTIDE SEQUENCE</scope>
    <source>
        <strain evidence="6">MO-923</strain>
    </source>
</reference>
<dbReference type="PROSITE" id="PS50053">
    <property type="entry name" value="UBIQUITIN_2"/>
    <property type="match status" value="1"/>
</dbReference>
<feature type="domain" description="SH3" evidence="4">
    <location>
        <begin position="232"/>
        <end position="310"/>
    </location>
</feature>
<feature type="compositionally biased region" description="Low complexity" evidence="3">
    <location>
        <begin position="199"/>
        <end position="211"/>
    </location>
</feature>
<dbReference type="SUPFAM" id="SSF54236">
    <property type="entry name" value="Ubiquitin-like"/>
    <property type="match status" value="1"/>
</dbReference>
<keyword evidence="1 2" id="KW-0728">SH3 domain</keyword>
<dbReference type="SUPFAM" id="SSF50044">
    <property type="entry name" value="SH3-domain"/>
    <property type="match status" value="1"/>
</dbReference>
<dbReference type="SMART" id="SM00326">
    <property type="entry name" value="SH3"/>
    <property type="match status" value="1"/>
</dbReference>
<evidence type="ECO:0008006" key="8">
    <source>
        <dbReference type="Google" id="ProtNLM"/>
    </source>
</evidence>
<evidence type="ECO:0000256" key="1">
    <source>
        <dbReference type="ARBA" id="ARBA00022443"/>
    </source>
</evidence>
<evidence type="ECO:0000256" key="2">
    <source>
        <dbReference type="PROSITE-ProRule" id="PRU00192"/>
    </source>
</evidence>
<dbReference type="InterPro" id="IPR036028">
    <property type="entry name" value="SH3-like_dom_sf"/>
</dbReference>
<dbReference type="InterPro" id="IPR001452">
    <property type="entry name" value="SH3_domain"/>
</dbReference>
<protein>
    <recommendedName>
        <fullName evidence="8">Ubiquitin-like domain-containing protein</fullName>
    </recommendedName>
</protein>
<evidence type="ECO:0000313" key="6">
    <source>
        <dbReference type="EMBL" id="GJJ10388.1"/>
    </source>
</evidence>
<organism evidence="6 7">
    <name type="scientific">Clathrus columnatus</name>
    <dbReference type="NCBI Taxonomy" id="1419009"/>
    <lineage>
        <taxon>Eukaryota</taxon>
        <taxon>Fungi</taxon>
        <taxon>Dikarya</taxon>
        <taxon>Basidiomycota</taxon>
        <taxon>Agaricomycotina</taxon>
        <taxon>Agaricomycetes</taxon>
        <taxon>Phallomycetidae</taxon>
        <taxon>Phallales</taxon>
        <taxon>Clathraceae</taxon>
        <taxon>Clathrus</taxon>
    </lineage>
</organism>
<dbReference type="Gene3D" id="2.30.30.40">
    <property type="entry name" value="SH3 Domains"/>
    <property type="match status" value="1"/>
</dbReference>
<comment type="caution">
    <text evidence="6">The sequence shown here is derived from an EMBL/GenBank/DDBJ whole genome shotgun (WGS) entry which is preliminary data.</text>
</comment>
<dbReference type="EMBL" id="BPWL01000005">
    <property type="protein sequence ID" value="GJJ10388.1"/>
    <property type="molecule type" value="Genomic_DNA"/>
</dbReference>
<keyword evidence="7" id="KW-1185">Reference proteome</keyword>
<name>A0AAV5AB37_9AGAM</name>
<evidence type="ECO:0000313" key="7">
    <source>
        <dbReference type="Proteomes" id="UP001050691"/>
    </source>
</evidence>